<accession>A0A370D796</accession>
<dbReference type="InterPro" id="IPR023198">
    <property type="entry name" value="PGP-like_dom2"/>
</dbReference>
<dbReference type="InterPro" id="IPR041492">
    <property type="entry name" value="HAD_2"/>
</dbReference>
<dbReference type="GO" id="GO:0005829">
    <property type="term" value="C:cytosol"/>
    <property type="evidence" value="ECO:0007669"/>
    <property type="project" value="TreeGrafter"/>
</dbReference>
<gene>
    <name evidence="5" type="ORF">DIZ79_18810</name>
</gene>
<dbReference type="GO" id="GO:0046872">
    <property type="term" value="F:metal ion binding"/>
    <property type="evidence" value="ECO:0007669"/>
    <property type="project" value="UniProtKB-KW"/>
</dbReference>
<dbReference type="Pfam" id="PF13419">
    <property type="entry name" value="HAD_2"/>
    <property type="match status" value="1"/>
</dbReference>
<reference evidence="5 6" key="1">
    <citation type="journal article" date="2018" name="ISME J.">
        <title>Endosymbiont genomes yield clues of tubeworm success.</title>
        <authorList>
            <person name="Li Y."/>
            <person name="Liles M.R."/>
            <person name="Halanych K.M."/>
        </authorList>
    </citation>
    <scope>NUCLEOTIDE SEQUENCE [LARGE SCALE GENOMIC DNA]</scope>
    <source>
        <strain evidence="5">A1422</strain>
    </source>
</reference>
<evidence type="ECO:0000313" key="6">
    <source>
        <dbReference type="Proteomes" id="UP000255508"/>
    </source>
</evidence>
<keyword evidence="3" id="KW-0460">Magnesium</keyword>
<keyword evidence="4" id="KW-0119">Carbohydrate metabolism</keyword>
<dbReference type="PANTHER" id="PTHR43434">
    <property type="entry name" value="PHOSPHOGLYCOLATE PHOSPHATASE"/>
    <property type="match status" value="1"/>
</dbReference>
<sequence length="223" mass="25083">MDRGLDPKVECVLFDLDGTFADTAPDLHFALDQVLLSRGELPMPFEQVRPAVSHGSQAMIKVGFDLQPSDTDFEALRKEFLRIYRNNISRKTKLFDGMERLLEELEQRNIPWGIVTNKPAWLTDPLMEALGYHRRAACIVSGDTAEHPKPHPAPMLYACRMAGVDPTHCLYVGDAKRDIEAGQNAGTRTLVALFGYLAEDDKPDDWHASGTVEHPLEILQWLD</sequence>
<dbReference type="FunFam" id="3.40.50.1000:FF:000022">
    <property type="entry name" value="Phosphoglycolate phosphatase"/>
    <property type="match status" value="1"/>
</dbReference>
<proteinExistence type="predicted"/>
<keyword evidence="2" id="KW-0378">Hydrolase</keyword>
<dbReference type="InterPro" id="IPR023214">
    <property type="entry name" value="HAD_sf"/>
</dbReference>
<dbReference type="SFLD" id="SFLDS00003">
    <property type="entry name" value="Haloacid_Dehalogenase"/>
    <property type="match status" value="1"/>
</dbReference>
<evidence type="ECO:0000256" key="1">
    <source>
        <dbReference type="ARBA" id="ARBA00022723"/>
    </source>
</evidence>
<name>A0A370D796_9GAMM</name>
<comment type="caution">
    <text evidence="5">The sequence shown here is derived from an EMBL/GenBank/DDBJ whole genome shotgun (WGS) entry which is preliminary data.</text>
</comment>
<dbReference type="PANTHER" id="PTHR43434:SF23">
    <property type="entry name" value="PHOSPHOGLYCOLATE PHOSPHATASE"/>
    <property type="match status" value="1"/>
</dbReference>
<evidence type="ECO:0000256" key="2">
    <source>
        <dbReference type="ARBA" id="ARBA00022801"/>
    </source>
</evidence>
<dbReference type="EMBL" id="QFXD01000334">
    <property type="protein sequence ID" value="RDH80851.1"/>
    <property type="molecule type" value="Genomic_DNA"/>
</dbReference>
<dbReference type="InterPro" id="IPR050155">
    <property type="entry name" value="HAD-like_hydrolase_sf"/>
</dbReference>
<dbReference type="SFLD" id="SFLDG01135">
    <property type="entry name" value="C1.5.6:_HAD__Beta-PGM__Phospha"/>
    <property type="match status" value="1"/>
</dbReference>
<dbReference type="NCBIfam" id="TIGR01549">
    <property type="entry name" value="HAD-SF-IA-v1"/>
    <property type="match status" value="1"/>
</dbReference>
<dbReference type="AlphaFoldDB" id="A0A370D796"/>
<protein>
    <submittedName>
        <fullName evidence="5">Phosphoglycolate phosphatase</fullName>
    </submittedName>
</protein>
<dbReference type="SFLD" id="SFLDG01129">
    <property type="entry name" value="C1.5:_HAD__Beta-PGM__Phosphata"/>
    <property type="match status" value="1"/>
</dbReference>
<dbReference type="GO" id="GO:0006281">
    <property type="term" value="P:DNA repair"/>
    <property type="evidence" value="ECO:0007669"/>
    <property type="project" value="TreeGrafter"/>
</dbReference>
<dbReference type="SUPFAM" id="SSF56784">
    <property type="entry name" value="HAD-like"/>
    <property type="match status" value="1"/>
</dbReference>
<organism evidence="5 6">
    <name type="scientific">endosymbiont of Lamellibrachia luymesi</name>
    <dbReference type="NCBI Taxonomy" id="2200907"/>
    <lineage>
        <taxon>Bacteria</taxon>
        <taxon>Pseudomonadati</taxon>
        <taxon>Pseudomonadota</taxon>
        <taxon>Gammaproteobacteria</taxon>
        <taxon>sulfur-oxidizing symbionts</taxon>
    </lineage>
</organism>
<evidence type="ECO:0000256" key="4">
    <source>
        <dbReference type="ARBA" id="ARBA00023277"/>
    </source>
</evidence>
<keyword evidence="1" id="KW-0479">Metal-binding</keyword>
<evidence type="ECO:0000256" key="3">
    <source>
        <dbReference type="ARBA" id="ARBA00022842"/>
    </source>
</evidence>
<dbReference type="InterPro" id="IPR006439">
    <property type="entry name" value="HAD-SF_hydro_IA"/>
</dbReference>
<dbReference type="GO" id="GO:0008967">
    <property type="term" value="F:phosphoglycolate phosphatase activity"/>
    <property type="evidence" value="ECO:0007669"/>
    <property type="project" value="TreeGrafter"/>
</dbReference>
<dbReference type="InterPro" id="IPR036412">
    <property type="entry name" value="HAD-like_sf"/>
</dbReference>
<dbReference type="Gene3D" id="3.40.50.1000">
    <property type="entry name" value="HAD superfamily/HAD-like"/>
    <property type="match status" value="1"/>
</dbReference>
<dbReference type="Gene3D" id="1.10.150.240">
    <property type="entry name" value="Putative phosphatase, domain 2"/>
    <property type="match status" value="1"/>
</dbReference>
<evidence type="ECO:0000313" key="5">
    <source>
        <dbReference type="EMBL" id="RDH80851.1"/>
    </source>
</evidence>
<dbReference type="Proteomes" id="UP000255508">
    <property type="component" value="Unassembled WGS sequence"/>
</dbReference>
<dbReference type="NCBIfam" id="TIGR01509">
    <property type="entry name" value="HAD-SF-IA-v3"/>
    <property type="match status" value="1"/>
</dbReference>